<gene>
    <name evidence="2" type="ORF">BXY53_0632</name>
</gene>
<keyword evidence="3" id="KW-1185">Reference proteome</keyword>
<reference evidence="2 3" key="1">
    <citation type="submission" date="2018-08" db="EMBL/GenBank/DDBJ databases">
        <title>Genomic Encyclopedia of Archaeal and Bacterial Type Strains, Phase II (KMG-II): from individual species to whole genera.</title>
        <authorList>
            <person name="Goeker M."/>
        </authorList>
    </citation>
    <scope>NUCLEOTIDE SEQUENCE [LARGE SCALE GENOMIC DNA]</scope>
    <source>
        <strain evidence="2 3">DSM 5002</strain>
    </source>
</reference>
<comment type="caution">
    <text evidence="2">The sequence shown here is derived from an EMBL/GenBank/DDBJ whole genome shotgun (WGS) entry which is preliminary data.</text>
</comment>
<protein>
    <recommendedName>
        <fullName evidence="4">SH3 domain-containing protein</fullName>
    </recommendedName>
</protein>
<sequence>MSAKPKFVAGAIFAAALTAVAPAWATSGPGCFQVVNVPDWDVLNIRALTSASAPIVARIPPEGHGIIAQEGRCLPLSRPMPERWCQIAYYDGDRTSYGFVKRRFLSPSECP</sequence>
<name>A0A397QBU8_9HYPH</name>
<dbReference type="EMBL" id="QXDF01000001">
    <property type="protein sequence ID" value="RIA55564.1"/>
    <property type="molecule type" value="Genomic_DNA"/>
</dbReference>
<accession>A0A397QBU8</accession>
<proteinExistence type="predicted"/>
<organism evidence="2 3">
    <name type="scientific">Dichotomicrobium thermohalophilum</name>
    <dbReference type="NCBI Taxonomy" id="933063"/>
    <lineage>
        <taxon>Bacteria</taxon>
        <taxon>Pseudomonadati</taxon>
        <taxon>Pseudomonadota</taxon>
        <taxon>Alphaproteobacteria</taxon>
        <taxon>Hyphomicrobiales</taxon>
        <taxon>Hyphomicrobiaceae</taxon>
        <taxon>Dichotomicrobium</taxon>
    </lineage>
</organism>
<evidence type="ECO:0000313" key="3">
    <source>
        <dbReference type="Proteomes" id="UP000266273"/>
    </source>
</evidence>
<evidence type="ECO:0000313" key="2">
    <source>
        <dbReference type="EMBL" id="RIA55564.1"/>
    </source>
</evidence>
<keyword evidence="1" id="KW-0732">Signal</keyword>
<feature type="chain" id="PRO_5017363904" description="SH3 domain-containing protein" evidence="1">
    <location>
        <begin position="26"/>
        <end position="111"/>
    </location>
</feature>
<dbReference type="AlphaFoldDB" id="A0A397QBU8"/>
<evidence type="ECO:0000256" key="1">
    <source>
        <dbReference type="SAM" id="SignalP"/>
    </source>
</evidence>
<evidence type="ECO:0008006" key="4">
    <source>
        <dbReference type="Google" id="ProtNLM"/>
    </source>
</evidence>
<feature type="signal peptide" evidence="1">
    <location>
        <begin position="1"/>
        <end position="25"/>
    </location>
</feature>
<dbReference type="Proteomes" id="UP000266273">
    <property type="component" value="Unassembled WGS sequence"/>
</dbReference>